<keyword evidence="5" id="KW-0411">Iron-sulfur</keyword>
<proteinExistence type="predicted"/>
<organism evidence="8 9">
    <name type="scientific">Desulfobacula phenolica</name>
    <dbReference type="NCBI Taxonomy" id="90732"/>
    <lineage>
        <taxon>Bacteria</taxon>
        <taxon>Pseudomonadati</taxon>
        <taxon>Thermodesulfobacteriota</taxon>
        <taxon>Desulfobacteria</taxon>
        <taxon>Desulfobacterales</taxon>
        <taxon>Desulfobacteraceae</taxon>
        <taxon>Desulfobacula</taxon>
    </lineage>
</organism>
<dbReference type="PROSITE" id="PS51918">
    <property type="entry name" value="RADICAL_SAM"/>
    <property type="match status" value="1"/>
</dbReference>
<dbReference type="PANTHER" id="PTHR43409:SF16">
    <property type="entry name" value="SLR0320 PROTEIN"/>
    <property type="match status" value="1"/>
</dbReference>
<dbReference type="Proteomes" id="UP000199608">
    <property type="component" value="Unassembled WGS sequence"/>
</dbReference>
<dbReference type="SMART" id="SM00729">
    <property type="entry name" value="Elp3"/>
    <property type="match status" value="1"/>
</dbReference>
<sequence>MKCFLVDANIATSPYPVYPLGMSMVANALIKAGNKVFQFDFLQNNSSYEKLLFSIKKEAPEIIGISMRNIDNVNSMNEKIYIDVVKSIVSQIKSVSNAMIVLGGTAFSILPEKLLEEIGADFGIVGEGESLMVDLTSQIKAGKIPPNKILKAKSDLRGNQIQKAYYDKEILNYYLNNGSIANVQTKRGCIHKCVYCSYPYLEGNVFRHRDIKETIDDIEFLVKECKAKMIFFTDSVFNDNQGNYIELLEEMVKQKVSVPWTAYIKPEKISKSAINLMIKTGVRGVEIGSDGASDETLAGLGKSFRFKDIIECNKNFTDNKIATANFFMFGCPRETKKTVEKGISNIINLNKTVSFIFLGIRILPNTKLHDIAIKQEIIKKDNDLLEPVYYIAPGLDKDWMQTTLDENFKPYRHCVFPPDALENSVKFLHKLGHTGLMWDLLIPGKDRLRPKRRKKS</sequence>
<dbReference type="RefSeq" id="WP_014959180.1">
    <property type="nucleotide sequence ID" value="NZ_FNLL01000008.1"/>
</dbReference>
<dbReference type="InterPro" id="IPR034466">
    <property type="entry name" value="Methyltransferase_Class_B"/>
</dbReference>
<evidence type="ECO:0000259" key="7">
    <source>
        <dbReference type="PROSITE" id="PS51918"/>
    </source>
</evidence>
<evidence type="ECO:0000313" key="8">
    <source>
        <dbReference type="EMBL" id="SDU43550.1"/>
    </source>
</evidence>
<dbReference type="Pfam" id="PF04055">
    <property type="entry name" value="Radical_SAM"/>
    <property type="match status" value="1"/>
</dbReference>
<dbReference type="InterPro" id="IPR058240">
    <property type="entry name" value="rSAM_sf"/>
</dbReference>
<dbReference type="EMBL" id="FNLL01000008">
    <property type="protein sequence ID" value="SDU43550.1"/>
    <property type="molecule type" value="Genomic_DNA"/>
</dbReference>
<dbReference type="CDD" id="cd01335">
    <property type="entry name" value="Radical_SAM"/>
    <property type="match status" value="1"/>
</dbReference>
<evidence type="ECO:0000256" key="1">
    <source>
        <dbReference type="ARBA" id="ARBA00001966"/>
    </source>
</evidence>
<keyword evidence="4" id="KW-0408">Iron</keyword>
<keyword evidence="2" id="KW-0949">S-adenosyl-L-methionine</keyword>
<dbReference type="SUPFAM" id="SSF102114">
    <property type="entry name" value="Radical SAM enzymes"/>
    <property type="match status" value="1"/>
</dbReference>
<evidence type="ECO:0000256" key="2">
    <source>
        <dbReference type="ARBA" id="ARBA00022691"/>
    </source>
</evidence>
<dbReference type="GO" id="GO:0051539">
    <property type="term" value="F:4 iron, 4 sulfur cluster binding"/>
    <property type="evidence" value="ECO:0007669"/>
    <property type="project" value="UniProtKB-KW"/>
</dbReference>
<dbReference type="InterPro" id="IPR006158">
    <property type="entry name" value="Cobalamin-bd"/>
</dbReference>
<dbReference type="SFLD" id="SFLDG01082">
    <property type="entry name" value="B12-binding_domain_containing"/>
    <property type="match status" value="1"/>
</dbReference>
<dbReference type="SFLD" id="SFLDG01123">
    <property type="entry name" value="methyltransferase_(Class_B)"/>
    <property type="match status" value="1"/>
</dbReference>
<dbReference type="Gene3D" id="3.40.50.280">
    <property type="entry name" value="Cobalamin-binding domain"/>
    <property type="match status" value="1"/>
</dbReference>
<dbReference type="GO" id="GO:0003824">
    <property type="term" value="F:catalytic activity"/>
    <property type="evidence" value="ECO:0007669"/>
    <property type="project" value="InterPro"/>
</dbReference>
<evidence type="ECO:0000259" key="6">
    <source>
        <dbReference type="PROSITE" id="PS51332"/>
    </source>
</evidence>
<evidence type="ECO:0000313" key="9">
    <source>
        <dbReference type="Proteomes" id="UP000199608"/>
    </source>
</evidence>
<dbReference type="AlphaFoldDB" id="A0A1H2IH99"/>
<feature type="domain" description="Radical SAM core" evidence="7">
    <location>
        <begin position="175"/>
        <end position="396"/>
    </location>
</feature>
<dbReference type="NCBIfam" id="TIGR04072">
    <property type="entry name" value="rSAM_ladder_B12"/>
    <property type="match status" value="1"/>
</dbReference>
<dbReference type="InterPro" id="IPR051198">
    <property type="entry name" value="BchE-like"/>
</dbReference>
<dbReference type="InterPro" id="IPR023404">
    <property type="entry name" value="rSAM_horseshoe"/>
</dbReference>
<dbReference type="Gene3D" id="3.80.30.20">
    <property type="entry name" value="tm_1862 like domain"/>
    <property type="match status" value="1"/>
</dbReference>
<evidence type="ECO:0000256" key="5">
    <source>
        <dbReference type="ARBA" id="ARBA00023014"/>
    </source>
</evidence>
<dbReference type="Pfam" id="PF02310">
    <property type="entry name" value="B12-binding"/>
    <property type="match status" value="1"/>
</dbReference>
<name>A0A1H2IH99_9BACT</name>
<evidence type="ECO:0000256" key="3">
    <source>
        <dbReference type="ARBA" id="ARBA00022723"/>
    </source>
</evidence>
<dbReference type="SFLD" id="SFLDS00029">
    <property type="entry name" value="Radical_SAM"/>
    <property type="match status" value="1"/>
</dbReference>
<accession>A0A1H2IH99</accession>
<feature type="domain" description="B12-binding" evidence="6">
    <location>
        <begin position="5"/>
        <end position="146"/>
    </location>
</feature>
<dbReference type="GO" id="GO:0005829">
    <property type="term" value="C:cytosol"/>
    <property type="evidence" value="ECO:0007669"/>
    <property type="project" value="TreeGrafter"/>
</dbReference>
<protein>
    <submittedName>
        <fullName evidence="8">Lipid biosynthesis B12-binding/radical SAM protein</fullName>
    </submittedName>
</protein>
<comment type="cofactor">
    <cofactor evidence="1">
        <name>[4Fe-4S] cluster</name>
        <dbReference type="ChEBI" id="CHEBI:49883"/>
    </cofactor>
</comment>
<keyword evidence="9" id="KW-1185">Reference proteome</keyword>
<dbReference type="PROSITE" id="PS51332">
    <property type="entry name" value="B12_BINDING"/>
    <property type="match status" value="1"/>
</dbReference>
<dbReference type="InterPro" id="IPR006638">
    <property type="entry name" value="Elp3/MiaA/NifB-like_rSAM"/>
</dbReference>
<dbReference type="InterPro" id="IPR023969">
    <property type="entry name" value="CHP04072_B12-bd/rSAM"/>
</dbReference>
<evidence type="ECO:0000256" key="4">
    <source>
        <dbReference type="ARBA" id="ARBA00023004"/>
    </source>
</evidence>
<dbReference type="GO" id="GO:0031419">
    <property type="term" value="F:cobalamin binding"/>
    <property type="evidence" value="ECO:0007669"/>
    <property type="project" value="InterPro"/>
</dbReference>
<keyword evidence="3" id="KW-0479">Metal-binding</keyword>
<dbReference type="PANTHER" id="PTHR43409">
    <property type="entry name" value="ANAEROBIC MAGNESIUM-PROTOPORPHYRIN IX MONOMETHYL ESTER CYCLASE-RELATED"/>
    <property type="match status" value="1"/>
</dbReference>
<dbReference type="InterPro" id="IPR007197">
    <property type="entry name" value="rSAM"/>
</dbReference>
<reference evidence="9" key="1">
    <citation type="submission" date="2016-10" db="EMBL/GenBank/DDBJ databases">
        <authorList>
            <person name="Varghese N."/>
            <person name="Submissions S."/>
        </authorList>
    </citation>
    <scope>NUCLEOTIDE SEQUENCE [LARGE SCALE GENOMIC DNA]</scope>
    <source>
        <strain evidence="9">DSM 3384</strain>
    </source>
</reference>
<dbReference type="GO" id="GO:0046872">
    <property type="term" value="F:metal ion binding"/>
    <property type="evidence" value="ECO:0007669"/>
    <property type="project" value="UniProtKB-KW"/>
</dbReference>
<gene>
    <name evidence="8" type="ORF">SAMN04487931_108194</name>
</gene>